<dbReference type="Gene3D" id="3.40.640.10">
    <property type="entry name" value="Type I PLP-dependent aspartate aminotransferase-like (Major domain)"/>
    <property type="match status" value="1"/>
</dbReference>
<dbReference type="PANTHER" id="PTHR42885">
    <property type="entry name" value="HISTIDINOL-PHOSPHATE AMINOTRANSFERASE-RELATED"/>
    <property type="match status" value="1"/>
</dbReference>
<evidence type="ECO:0000256" key="11">
    <source>
        <dbReference type="ARBA" id="ARBA00047481"/>
    </source>
</evidence>
<dbReference type="OrthoDB" id="2015537at2759"/>
<dbReference type="InterPro" id="IPR004839">
    <property type="entry name" value="Aminotransferase_I/II_large"/>
</dbReference>
<dbReference type="AlphaFoldDB" id="A0A0L0HJA4"/>
<comment type="cofactor">
    <cofactor evidence="1">
        <name>pyridoxal 5'-phosphate</name>
        <dbReference type="ChEBI" id="CHEBI:597326"/>
    </cofactor>
</comment>
<dbReference type="EC" id="2.6.1.9" evidence="4"/>
<sequence length="391" mass="43014">MARERFSLKAVVRPNIWALKPYRCARDDYSTGILLDANENSFGPSLPAGHQPPLPALSNPSYTDTHLERYPDPYQKEIKQSLANFRGLPSTEHFFLGVGSDESLDLIIRVFCVPARDKVLICPPTYGMYSVCAQINDVEVVKVPLDVEGGKFQLKTDEIKKAVDADPSIKVIFLCSPGNPTGTLLNPEDIKEILDYEGFSGVVVVDEAYIDFCPKGSSVAPWVTKYPNLIVTQTLSKAFGLAGIRLGVAISSPEIAQIFNNTKAPYNISTPSSILARSALTDEGIAQMHEHIRRILAERSRLIDELSKLKGVGQIIGGNHANFVLVPILGSNDKPDNQRAFSIYKALAESEGVVVRYRGTELGCEGCVRITIGTEKENDVLLNRLRKLLQE</sequence>
<dbReference type="InterPro" id="IPR005861">
    <property type="entry name" value="HisP_aminotrans"/>
</dbReference>
<keyword evidence="14" id="KW-1185">Reference proteome</keyword>
<evidence type="ECO:0000256" key="2">
    <source>
        <dbReference type="ARBA" id="ARBA00005011"/>
    </source>
</evidence>
<evidence type="ECO:0000259" key="12">
    <source>
        <dbReference type="Pfam" id="PF00155"/>
    </source>
</evidence>
<keyword evidence="5" id="KW-0032">Aminotransferase</keyword>
<proteinExistence type="inferred from homology"/>
<dbReference type="Pfam" id="PF00155">
    <property type="entry name" value="Aminotran_1_2"/>
    <property type="match status" value="1"/>
</dbReference>
<dbReference type="InterPro" id="IPR015424">
    <property type="entry name" value="PyrdxlP-dep_Trfase"/>
</dbReference>
<keyword evidence="9" id="KW-0368">Histidine biosynthesis</keyword>
<dbReference type="NCBIfam" id="TIGR01141">
    <property type="entry name" value="hisC"/>
    <property type="match status" value="1"/>
</dbReference>
<dbReference type="SUPFAM" id="SSF53383">
    <property type="entry name" value="PLP-dependent transferases"/>
    <property type="match status" value="1"/>
</dbReference>
<dbReference type="STRING" id="645134.A0A0L0HJA4"/>
<evidence type="ECO:0000256" key="4">
    <source>
        <dbReference type="ARBA" id="ARBA00012748"/>
    </source>
</evidence>
<evidence type="ECO:0000256" key="8">
    <source>
        <dbReference type="ARBA" id="ARBA00022898"/>
    </source>
</evidence>
<dbReference type="HAMAP" id="MF_01023">
    <property type="entry name" value="HisC_aminotrans_2"/>
    <property type="match status" value="1"/>
</dbReference>
<dbReference type="Proteomes" id="UP000053201">
    <property type="component" value="Unassembled WGS sequence"/>
</dbReference>
<reference evidence="13 14" key="1">
    <citation type="submission" date="2009-08" db="EMBL/GenBank/DDBJ databases">
        <title>The Genome Sequence of Spizellomyces punctatus strain DAOM BR117.</title>
        <authorList>
            <consortium name="The Broad Institute Genome Sequencing Platform"/>
            <person name="Russ C."/>
            <person name="Cuomo C."/>
            <person name="Shea T."/>
            <person name="Young S.K."/>
            <person name="Zeng Q."/>
            <person name="Koehrsen M."/>
            <person name="Haas B."/>
            <person name="Borodovsky M."/>
            <person name="Guigo R."/>
            <person name="Alvarado L."/>
            <person name="Berlin A."/>
            <person name="Bochicchio J."/>
            <person name="Borenstein D."/>
            <person name="Chapman S."/>
            <person name="Chen Z."/>
            <person name="Engels R."/>
            <person name="Freedman E."/>
            <person name="Gellesch M."/>
            <person name="Goldberg J."/>
            <person name="Griggs A."/>
            <person name="Gujja S."/>
            <person name="Heiman D."/>
            <person name="Hepburn T."/>
            <person name="Howarth C."/>
            <person name="Jen D."/>
            <person name="Larson L."/>
            <person name="Lewis B."/>
            <person name="Mehta T."/>
            <person name="Park D."/>
            <person name="Pearson M."/>
            <person name="Roberts A."/>
            <person name="Saif S."/>
            <person name="Shenoy N."/>
            <person name="Sisk P."/>
            <person name="Stolte C."/>
            <person name="Sykes S."/>
            <person name="Thomson T."/>
            <person name="Walk T."/>
            <person name="White J."/>
            <person name="Yandava C."/>
            <person name="Burger G."/>
            <person name="Gray M.W."/>
            <person name="Holland P.W.H."/>
            <person name="King N."/>
            <person name="Lang F.B.F."/>
            <person name="Roger A.J."/>
            <person name="Ruiz-Trillo I."/>
            <person name="Lander E."/>
            <person name="Nusbaum C."/>
        </authorList>
    </citation>
    <scope>NUCLEOTIDE SEQUENCE [LARGE SCALE GENOMIC DNA]</scope>
    <source>
        <strain evidence="13 14">DAOM BR117</strain>
    </source>
</reference>
<dbReference type="EMBL" id="KQ257455">
    <property type="protein sequence ID" value="KND01093.1"/>
    <property type="molecule type" value="Genomic_DNA"/>
</dbReference>
<dbReference type="FunCoup" id="A0A0L0HJA4">
    <property type="interactions" value="104"/>
</dbReference>
<organism evidence="13 14">
    <name type="scientific">Spizellomyces punctatus (strain DAOM BR117)</name>
    <dbReference type="NCBI Taxonomy" id="645134"/>
    <lineage>
        <taxon>Eukaryota</taxon>
        <taxon>Fungi</taxon>
        <taxon>Fungi incertae sedis</taxon>
        <taxon>Chytridiomycota</taxon>
        <taxon>Chytridiomycota incertae sedis</taxon>
        <taxon>Chytridiomycetes</taxon>
        <taxon>Spizellomycetales</taxon>
        <taxon>Spizellomycetaceae</taxon>
        <taxon>Spizellomyces</taxon>
    </lineage>
</organism>
<evidence type="ECO:0000256" key="6">
    <source>
        <dbReference type="ARBA" id="ARBA00022605"/>
    </source>
</evidence>
<comment type="catalytic activity">
    <reaction evidence="11">
        <text>L-histidinol phosphate + 2-oxoglutarate = 3-(imidazol-4-yl)-2-oxopropyl phosphate + L-glutamate</text>
        <dbReference type="Rhea" id="RHEA:23744"/>
        <dbReference type="ChEBI" id="CHEBI:16810"/>
        <dbReference type="ChEBI" id="CHEBI:29985"/>
        <dbReference type="ChEBI" id="CHEBI:57766"/>
        <dbReference type="ChEBI" id="CHEBI:57980"/>
        <dbReference type="EC" id="2.6.1.9"/>
    </reaction>
</comment>
<dbReference type="RefSeq" id="XP_016609132.1">
    <property type="nucleotide sequence ID" value="XM_016752429.1"/>
</dbReference>
<keyword evidence="8" id="KW-0663">Pyridoxal phosphate</keyword>
<dbReference type="Gene3D" id="3.90.1150.10">
    <property type="entry name" value="Aspartate Aminotransferase, domain 1"/>
    <property type="match status" value="1"/>
</dbReference>
<evidence type="ECO:0000256" key="10">
    <source>
        <dbReference type="ARBA" id="ARBA00030262"/>
    </source>
</evidence>
<dbReference type="eggNOG" id="KOG0633">
    <property type="taxonomic scope" value="Eukaryota"/>
</dbReference>
<dbReference type="InterPro" id="IPR015421">
    <property type="entry name" value="PyrdxlP-dep_Trfase_major"/>
</dbReference>
<keyword evidence="7" id="KW-0808">Transferase</keyword>
<keyword evidence="6" id="KW-0028">Amino-acid biosynthesis</keyword>
<evidence type="ECO:0000313" key="13">
    <source>
        <dbReference type="EMBL" id="KND01093.1"/>
    </source>
</evidence>
<dbReference type="InterPro" id="IPR015422">
    <property type="entry name" value="PyrdxlP-dep_Trfase_small"/>
</dbReference>
<accession>A0A0L0HJA4</accession>
<comment type="pathway">
    <text evidence="2">Amino-acid biosynthesis; L-histidine biosynthesis; L-histidine from 5-phospho-alpha-D-ribose 1-diphosphate: step 7/9.</text>
</comment>
<dbReference type="GeneID" id="27687648"/>
<evidence type="ECO:0000256" key="7">
    <source>
        <dbReference type="ARBA" id="ARBA00022679"/>
    </source>
</evidence>
<gene>
    <name evidence="13" type="ORF">SPPG_04184</name>
</gene>
<evidence type="ECO:0000313" key="14">
    <source>
        <dbReference type="Proteomes" id="UP000053201"/>
    </source>
</evidence>
<dbReference type="CDD" id="cd00609">
    <property type="entry name" value="AAT_like"/>
    <property type="match status" value="1"/>
</dbReference>
<evidence type="ECO:0000256" key="1">
    <source>
        <dbReference type="ARBA" id="ARBA00001933"/>
    </source>
</evidence>
<dbReference type="GO" id="GO:0030170">
    <property type="term" value="F:pyridoxal phosphate binding"/>
    <property type="evidence" value="ECO:0007669"/>
    <property type="project" value="InterPro"/>
</dbReference>
<name>A0A0L0HJA4_SPIPD</name>
<comment type="similarity">
    <text evidence="3">Belongs to the class-II pyridoxal-phosphate-dependent aminotransferase family.</text>
</comment>
<protein>
    <recommendedName>
        <fullName evidence="4">histidinol-phosphate transaminase</fullName>
        <ecNumber evidence="4">2.6.1.9</ecNumber>
    </recommendedName>
    <alternativeName>
        <fullName evidence="10">Imidazole acetol-phosphate transaminase</fullName>
    </alternativeName>
</protein>
<dbReference type="PROSITE" id="PS00599">
    <property type="entry name" value="AA_TRANSFER_CLASS_2"/>
    <property type="match status" value="1"/>
</dbReference>
<dbReference type="GO" id="GO:0000105">
    <property type="term" value="P:L-histidine biosynthetic process"/>
    <property type="evidence" value="ECO:0007669"/>
    <property type="project" value="UniProtKB-KW"/>
</dbReference>
<evidence type="ECO:0000256" key="3">
    <source>
        <dbReference type="ARBA" id="ARBA00008392"/>
    </source>
</evidence>
<dbReference type="GO" id="GO:0004400">
    <property type="term" value="F:histidinol-phosphate transaminase activity"/>
    <property type="evidence" value="ECO:0007669"/>
    <property type="project" value="UniProtKB-EC"/>
</dbReference>
<dbReference type="OMA" id="NFVQFGR"/>
<evidence type="ECO:0000256" key="9">
    <source>
        <dbReference type="ARBA" id="ARBA00023102"/>
    </source>
</evidence>
<feature type="non-terminal residue" evidence="13">
    <location>
        <position position="1"/>
    </location>
</feature>
<evidence type="ECO:0000256" key="5">
    <source>
        <dbReference type="ARBA" id="ARBA00022576"/>
    </source>
</evidence>
<dbReference type="InParanoid" id="A0A0L0HJA4"/>
<dbReference type="PANTHER" id="PTHR42885:SF2">
    <property type="entry name" value="HISTIDINOL-PHOSPHATE AMINOTRANSFERASE"/>
    <property type="match status" value="1"/>
</dbReference>
<dbReference type="VEuPathDB" id="FungiDB:SPPG_04184"/>
<feature type="domain" description="Aminotransferase class I/classII large" evidence="12">
    <location>
        <begin position="33"/>
        <end position="385"/>
    </location>
</feature>
<dbReference type="InterPro" id="IPR001917">
    <property type="entry name" value="Aminotrans_II_pyridoxalP_BS"/>
</dbReference>